<feature type="transmembrane region" description="Helical" evidence="1">
    <location>
        <begin position="12"/>
        <end position="35"/>
    </location>
</feature>
<reference evidence="2 3" key="1">
    <citation type="journal article" date="2019" name="Int. J. Syst. Evol. Microbiol.">
        <title>The Global Catalogue of Microorganisms (GCM) 10K type strain sequencing project: providing services to taxonomists for standard genome sequencing and annotation.</title>
        <authorList>
            <consortium name="The Broad Institute Genomics Platform"/>
            <consortium name="The Broad Institute Genome Sequencing Center for Infectious Disease"/>
            <person name="Wu L."/>
            <person name="Ma J."/>
        </authorList>
    </citation>
    <scope>NUCLEOTIDE SEQUENCE [LARGE SCALE GENOMIC DNA]</scope>
    <source>
        <strain evidence="2 3">CGMCC 1.12543</strain>
    </source>
</reference>
<dbReference type="EMBL" id="JBHSQH010000001">
    <property type="protein sequence ID" value="MFC5971351.1"/>
    <property type="molecule type" value="Genomic_DNA"/>
</dbReference>
<keyword evidence="1" id="KW-1133">Transmembrane helix</keyword>
<dbReference type="RefSeq" id="WP_247414251.1">
    <property type="nucleotide sequence ID" value="NZ_JALLGW010000001.1"/>
</dbReference>
<accession>A0ABD5RL32</accession>
<evidence type="ECO:0000313" key="2">
    <source>
        <dbReference type="EMBL" id="MFC5971351.1"/>
    </source>
</evidence>
<keyword evidence="1" id="KW-0812">Transmembrane</keyword>
<evidence type="ECO:0000256" key="1">
    <source>
        <dbReference type="SAM" id="Phobius"/>
    </source>
</evidence>
<name>A0ABD5RL32_9EURY</name>
<proteinExistence type="predicted"/>
<evidence type="ECO:0000313" key="3">
    <source>
        <dbReference type="Proteomes" id="UP001596099"/>
    </source>
</evidence>
<gene>
    <name evidence="2" type="ORF">ACFPYI_08430</name>
</gene>
<comment type="caution">
    <text evidence="2">The sequence shown here is derived from an EMBL/GenBank/DDBJ whole genome shotgun (WGS) entry which is preliminary data.</text>
</comment>
<feature type="transmembrane region" description="Helical" evidence="1">
    <location>
        <begin position="55"/>
        <end position="74"/>
    </location>
</feature>
<keyword evidence="1" id="KW-0472">Membrane</keyword>
<keyword evidence="3" id="KW-1185">Reference proteome</keyword>
<dbReference type="Proteomes" id="UP001596099">
    <property type="component" value="Unassembled WGS sequence"/>
</dbReference>
<organism evidence="2 3">
    <name type="scientific">Halomarina salina</name>
    <dbReference type="NCBI Taxonomy" id="1872699"/>
    <lineage>
        <taxon>Archaea</taxon>
        <taxon>Methanobacteriati</taxon>
        <taxon>Methanobacteriota</taxon>
        <taxon>Stenosarchaea group</taxon>
        <taxon>Halobacteria</taxon>
        <taxon>Halobacteriales</taxon>
        <taxon>Natronomonadaceae</taxon>
        <taxon>Halomarina</taxon>
    </lineage>
</organism>
<dbReference type="AlphaFoldDB" id="A0ABD5RL32"/>
<sequence>MRLELSAREKRFLRAALAVLGVAHLLVPGLLLRVARAAYDRGLDVRFVARGAASRRVRLVGFVMVAVAAVWRRLARV</sequence>
<protein>
    <submittedName>
        <fullName evidence="2">Uncharacterized protein</fullName>
    </submittedName>
</protein>